<dbReference type="PROSITE" id="PS50157">
    <property type="entry name" value="ZINC_FINGER_C2H2_2"/>
    <property type="match status" value="3"/>
</dbReference>
<reference evidence="7" key="1">
    <citation type="journal article" date="2019" name="bioRxiv">
        <title>The Genome of the Zebra Mussel, Dreissena polymorpha: A Resource for Invasive Species Research.</title>
        <authorList>
            <person name="McCartney M.A."/>
            <person name="Auch B."/>
            <person name="Kono T."/>
            <person name="Mallez S."/>
            <person name="Zhang Y."/>
            <person name="Obille A."/>
            <person name="Becker A."/>
            <person name="Abrahante J.E."/>
            <person name="Garbe J."/>
            <person name="Badalamenti J.P."/>
            <person name="Herman A."/>
            <person name="Mangelson H."/>
            <person name="Liachko I."/>
            <person name="Sullivan S."/>
            <person name="Sone E.D."/>
            <person name="Koren S."/>
            <person name="Silverstein K.A.T."/>
            <person name="Beckman K.B."/>
            <person name="Gohl D.M."/>
        </authorList>
    </citation>
    <scope>NUCLEOTIDE SEQUENCE</scope>
    <source>
        <strain evidence="7">Duluth1</strain>
        <tissue evidence="7">Whole animal</tissue>
    </source>
</reference>
<feature type="domain" description="C2H2-type" evidence="6">
    <location>
        <begin position="523"/>
        <end position="550"/>
    </location>
</feature>
<dbReference type="AlphaFoldDB" id="A0A9D4LCT3"/>
<feature type="compositionally biased region" description="Low complexity" evidence="5">
    <location>
        <begin position="252"/>
        <end position="270"/>
    </location>
</feature>
<dbReference type="FunFam" id="3.30.160.60:FF:000515">
    <property type="entry name" value="early growth response protein 4"/>
    <property type="match status" value="1"/>
</dbReference>
<accession>A0A9D4LCT3</accession>
<keyword evidence="3" id="KW-0862">Zinc</keyword>
<keyword evidence="1" id="KW-0479">Metal-binding</keyword>
<dbReference type="Gene3D" id="3.30.160.60">
    <property type="entry name" value="Classic Zinc Finger"/>
    <property type="match status" value="3"/>
</dbReference>
<dbReference type="PANTHER" id="PTHR23235:SF60">
    <property type="entry name" value="STRIPE, ISOFORM D"/>
    <property type="match status" value="1"/>
</dbReference>
<feature type="domain" description="C2H2-type" evidence="6">
    <location>
        <begin position="493"/>
        <end position="522"/>
    </location>
</feature>
<dbReference type="PROSITE" id="PS00028">
    <property type="entry name" value="ZINC_FINGER_C2H2_1"/>
    <property type="match status" value="3"/>
</dbReference>
<organism evidence="7 8">
    <name type="scientific">Dreissena polymorpha</name>
    <name type="common">Zebra mussel</name>
    <name type="synonym">Mytilus polymorpha</name>
    <dbReference type="NCBI Taxonomy" id="45954"/>
    <lineage>
        <taxon>Eukaryota</taxon>
        <taxon>Metazoa</taxon>
        <taxon>Spiralia</taxon>
        <taxon>Lophotrochozoa</taxon>
        <taxon>Mollusca</taxon>
        <taxon>Bivalvia</taxon>
        <taxon>Autobranchia</taxon>
        <taxon>Heteroconchia</taxon>
        <taxon>Euheterodonta</taxon>
        <taxon>Imparidentia</taxon>
        <taxon>Neoheterodontei</taxon>
        <taxon>Myida</taxon>
        <taxon>Dreissenoidea</taxon>
        <taxon>Dreissenidae</taxon>
        <taxon>Dreissena</taxon>
    </lineage>
</organism>
<feature type="compositionally biased region" description="Polar residues" evidence="5">
    <location>
        <begin position="403"/>
        <end position="413"/>
    </location>
</feature>
<evidence type="ECO:0000259" key="6">
    <source>
        <dbReference type="PROSITE" id="PS50157"/>
    </source>
</evidence>
<gene>
    <name evidence="7" type="ORF">DPMN_098315</name>
</gene>
<feature type="compositionally biased region" description="Pro residues" evidence="5">
    <location>
        <begin position="485"/>
        <end position="495"/>
    </location>
</feature>
<proteinExistence type="predicted"/>
<dbReference type="EMBL" id="JAIWYP010000003">
    <property type="protein sequence ID" value="KAH3855745.1"/>
    <property type="molecule type" value="Genomic_DNA"/>
</dbReference>
<evidence type="ECO:0000256" key="2">
    <source>
        <dbReference type="ARBA" id="ARBA00022771"/>
    </source>
</evidence>
<dbReference type="GO" id="GO:0008270">
    <property type="term" value="F:zinc ion binding"/>
    <property type="evidence" value="ECO:0007669"/>
    <property type="project" value="UniProtKB-KW"/>
</dbReference>
<feature type="region of interest" description="Disordered" evidence="5">
    <location>
        <begin position="478"/>
        <end position="498"/>
    </location>
</feature>
<reference evidence="7" key="2">
    <citation type="submission" date="2020-11" db="EMBL/GenBank/DDBJ databases">
        <authorList>
            <person name="McCartney M.A."/>
            <person name="Auch B."/>
            <person name="Kono T."/>
            <person name="Mallez S."/>
            <person name="Becker A."/>
            <person name="Gohl D.M."/>
            <person name="Silverstein K.A.T."/>
            <person name="Koren S."/>
            <person name="Bechman K.B."/>
            <person name="Herman A."/>
            <person name="Abrahante J.E."/>
            <person name="Garbe J."/>
        </authorList>
    </citation>
    <scope>NUCLEOTIDE SEQUENCE</scope>
    <source>
        <strain evidence="7">Duluth1</strain>
        <tissue evidence="7">Whole animal</tissue>
    </source>
</reference>
<feature type="domain" description="C2H2-type" evidence="6">
    <location>
        <begin position="551"/>
        <end position="578"/>
    </location>
</feature>
<feature type="region of interest" description="Disordered" evidence="5">
    <location>
        <begin position="403"/>
        <end position="425"/>
    </location>
</feature>
<dbReference type="SMART" id="SM00355">
    <property type="entry name" value="ZnF_C2H2"/>
    <property type="match status" value="3"/>
</dbReference>
<keyword evidence="2 4" id="KW-0863">Zinc-finger</keyword>
<evidence type="ECO:0000256" key="4">
    <source>
        <dbReference type="PROSITE-ProRule" id="PRU00042"/>
    </source>
</evidence>
<dbReference type="Proteomes" id="UP000828390">
    <property type="component" value="Unassembled WGS sequence"/>
</dbReference>
<dbReference type="OrthoDB" id="8197458at2759"/>
<dbReference type="SUPFAM" id="SSF57667">
    <property type="entry name" value="beta-beta-alpha zinc fingers"/>
    <property type="match status" value="2"/>
</dbReference>
<feature type="region of interest" description="Disordered" evidence="5">
    <location>
        <begin position="215"/>
        <end position="276"/>
    </location>
</feature>
<protein>
    <recommendedName>
        <fullName evidence="6">C2H2-type domain-containing protein</fullName>
    </recommendedName>
</protein>
<evidence type="ECO:0000313" key="7">
    <source>
        <dbReference type="EMBL" id="KAH3855745.1"/>
    </source>
</evidence>
<feature type="compositionally biased region" description="Polar residues" evidence="5">
    <location>
        <begin position="220"/>
        <end position="230"/>
    </location>
</feature>
<dbReference type="InterPro" id="IPR036236">
    <property type="entry name" value="Znf_C2H2_sf"/>
</dbReference>
<evidence type="ECO:0000256" key="3">
    <source>
        <dbReference type="ARBA" id="ARBA00022833"/>
    </source>
</evidence>
<evidence type="ECO:0000256" key="5">
    <source>
        <dbReference type="SAM" id="MobiDB-lite"/>
    </source>
</evidence>
<evidence type="ECO:0000256" key="1">
    <source>
        <dbReference type="ARBA" id="ARBA00022723"/>
    </source>
</evidence>
<keyword evidence="8" id="KW-1185">Reference proteome</keyword>
<sequence length="629" mass="68184">MIMDGLDTLSQVAVCFENYHDGGFGSGRLPSESIEELNTPVTSSSDLAFFMDTLDAFPITASATLEASVNLPDKLTETFFGSQFSRQQTTQGLGCGFNVSAPVTTTCGSEASQGYGCQQRLHYTGTLVTKPGFSAATSSSYDPLQNLNLLAPFSLFNNIISQTMQGAQVQAQVPQCHAPCQQQQQQHQQSFLSQHDFNAIISTLAEIQHSSASSIFSSAPTTPCHQSQSGSPPPELSMDQQSSMDAYSTGFPSPMTSPITPTSPHSTPEPQGASGFDDLDAIDSVFPGPPPPYTAPSVSFAGNFSLKPHKSVFSSCSQQTGEAVPFSTGSMGGLNFCNSGHDSFQGLPQFEASEIAYHTQSSNIGATFKCTIQGSLTNQQSHQQQQQQQQQQQHLPDFSAIQTTHQSHRQSVTPPMYSNVPIKTEPLGDLSSDSYLLQSPSQMNFDQNAGASKAQLQAILNTPYQQGQLKLLPVKARKYPNRPSKTPPNERPYPCPAEGCDRRFSRSDELTRHLRIHTGQKPFHCRICMRSFSRSDHLTTHVRTHTGEKPFSCDSCGRKFARSDEKKRHAKVHLKQKAKKEAKLLAGSSDLPVTTAAQILDSLSYCLSSTSSSSSNVSCIPHIVTTTSL</sequence>
<comment type="caution">
    <text evidence="7">The sequence shown here is derived from an EMBL/GenBank/DDBJ whole genome shotgun (WGS) entry which is preliminary data.</text>
</comment>
<name>A0A9D4LCT3_DREPO</name>
<dbReference type="PANTHER" id="PTHR23235">
    <property type="entry name" value="KRUEPPEL-LIKE TRANSCRIPTION FACTOR"/>
    <property type="match status" value="1"/>
</dbReference>
<evidence type="ECO:0000313" key="8">
    <source>
        <dbReference type="Proteomes" id="UP000828390"/>
    </source>
</evidence>
<dbReference type="GO" id="GO:0000978">
    <property type="term" value="F:RNA polymerase II cis-regulatory region sequence-specific DNA binding"/>
    <property type="evidence" value="ECO:0007669"/>
    <property type="project" value="TreeGrafter"/>
</dbReference>
<dbReference type="Pfam" id="PF00096">
    <property type="entry name" value="zf-C2H2"/>
    <property type="match status" value="2"/>
</dbReference>
<dbReference type="InterPro" id="IPR013087">
    <property type="entry name" value="Znf_C2H2_type"/>
</dbReference>
<dbReference type="GO" id="GO:0000981">
    <property type="term" value="F:DNA-binding transcription factor activity, RNA polymerase II-specific"/>
    <property type="evidence" value="ECO:0007669"/>
    <property type="project" value="TreeGrafter"/>
</dbReference>